<accession>A0AAD6ZM03</accession>
<dbReference type="Gene3D" id="3.80.10.10">
    <property type="entry name" value="Ribonuclease Inhibitor"/>
    <property type="match status" value="1"/>
</dbReference>
<sequence>MFKEGHVSLPFAVLALFSSNNIFFLVRSRPETSRHHVTASLKPPHPVQRDICAIGMDSPFQKLLHTNHVPTDAECESIRDFLRGPRKDLRDLTEEIARLQALIDEASLRRSELQKFVDAHLALVSLVRRLPDETMQDIFLGTLSSTRNPALSSNEAPLLLCQICKSWWNLALSTPRLWASIHIVVPPVSKLPQLAETVTAWLGRSGAVPLNISLTYSGISTTTCDISSLVSPIVSISRRWQNIKLLLMQPHYWMPLSPDDVPMLQSISIDYGARRVSATRPETLNFFGTKSLRSIDFRGIQNIVDTRISWGFLTQFTIKELGICYDDAFCILSQCQLLESCVLMVRGRMPTDSSSNDSSHQHFSLSRLSSLSINHDYFVATEAARFFGNMALPALRLFCSESDPVDPHTPLRSLFPSGTNRLESLELCVRNLSSSILLAALADTPSLETLHLTWEPLDQQDPPRFDAQLLTHLTPVADTISPVLCPKLRHLNLKHFKAVSDDTLLEFILSRTRPQLADLQARTDPSLPNVVRLERFSCGLRRPMERDIQVELQPHNLDLKLWLRYQSVPTYSPLEM</sequence>
<dbReference type="InterPro" id="IPR032675">
    <property type="entry name" value="LRR_dom_sf"/>
</dbReference>
<name>A0AAD6ZM03_9AGAR</name>
<evidence type="ECO:0000313" key="1">
    <source>
        <dbReference type="EMBL" id="KAJ7328413.1"/>
    </source>
</evidence>
<evidence type="ECO:0008006" key="3">
    <source>
        <dbReference type="Google" id="ProtNLM"/>
    </source>
</evidence>
<dbReference type="SUPFAM" id="SSF52047">
    <property type="entry name" value="RNI-like"/>
    <property type="match status" value="1"/>
</dbReference>
<dbReference type="Proteomes" id="UP001218218">
    <property type="component" value="Unassembled WGS sequence"/>
</dbReference>
<reference evidence="1" key="1">
    <citation type="submission" date="2023-03" db="EMBL/GenBank/DDBJ databases">
        <title>Massive genome expansion in bonnet fungi (Mycena s.s.) driven by repeated elements and novel gene families across ecological guilds.</title>
        <authorList>
            <consortium name="Lawrence Berkeley National Laboratory"/>
            <person name="Harder C.B."/>
            <person name="Miyauchi S."/>
            <person name="Viragh M."/>
            <person name="Kuo A."/>
            <person name="Thoen E."/>
            <person name="Andreopoulos B."/>
            <person name="Lu D."/>
            <person name="Skrede I."/>
            <person name="Drula E."/>
            <person name="Henrissat B."/>
            <person name="Morin E."/>
            <person name="Kohler A."/>
            <person name="Barry K."/>
            <person name="LaButti K."/>
            <person name="Morin E."/>
            <person name="Salamov A."/>
            <person name="Lipzen A."/>
            <person name="Mereny Z."/>
            <person name="Hegedus B."/>
            <person name="Baldrian P."/>
            <person name="Stursova M."/>
            <person name="Weitz H."/>
            <person name="Taylor A."/>
            <person name="Grigoriev I.V."/>
            <person name="Nagy L.G."/>
            <person name="Martin F."/>
            <person name="Kauserud H."/>
        </authorList>
    </citation>
    <scope>NUCLEOTIDE SEQUENCE</scope>
    <source>
        <strain evidence="1">CBHHK002</strain>
    </source>
</reference>
<keyword evidence="2" id="KW-1185">Reference proteome</keyword>
<gene>
    <name evidence="1" type="ORF">DFH08DRAFT_319349</name>
</gene>
<organism evidence="1 2">
    <name type="scientific">Mycena albidolilacea</name>
    <dbReference type="NCBI Taxonomy" id="1033008"/>
    <lineage>
        <taxon>Eukaryota</taxon>
        <taxon>Fungi</taxon>
        <taxon>Dikarya</taxon>
        <taxon>Basidiomycota</taxon>
        <taxon>Agaricomycotina</taxon>
        <taxon>Agaricomycetes</taxon>
        <taxon>Agaricomycetidae</taxon>
        <taxon>Agaricales</taxon>
        <taxon>Marasmiineae</taxon>
        <taxon>Mycenaceae</taxon>
        <taxon>Mycena</taxon>
    </lineage>
</organism>
<protein>
    <recommendedName>
        <fullName evidence="3">F-box domain-containing protein</fullName>
    </recommendedName>
</protein>
<feature type="non-terminal residue" evidence="1">
    <location>
        <position position="1"/>
    </location>
</feature>
<proteinExistence type="predicted"/>
<evidence type="ECO:0000313" key="2">
    <source>
        <dbReference type="Proteomes" id="UP001218218"/>
    </source>
</evidence>
<dbReference type="EMBL" id="JARIHO010000039">
    <property type="protein sequence ID" value="KAJ7328413.1"/>
    <property type="molecule type" value="Genomic_DNA"/>
</dbReference>
<dbReference type="AlphaFoldDB" id="A0AAD6ZM03"/>
<comment type="caution">
    <text evidence="1">The sequence shown here is derived from an EMBL/GenBank/DDBJ whole genome shotgun (WGS) entry which is preliminary data.</text>
</comment>